<organism evidence="3 4">
    <name type="scientific">Synoicihabitans lomoniglobus</name>
    <dbReference type="NCBI Taxonomy" id="2909285"/>
    <lineage>
        <taxon>Bacteria</taxon>
        <taxon>Pseudomonadati</taxon>
        <taxon>Verrucomicrobiota</taxon>
        <taxon>Opitutia</taxon>
        <taxon>Opitutales</taxon>
        <taxon>Opitutaceae</taxon>
        <taxon>Synoicihabitans</taxon>
    </lineage>
</organism>
<keyword evidence="2" id="KW-0812">Transmembrane</keyword>
<evidence type="ECO:0000256" key="1">
    <source>
        <dbReference type="SAM" id="MobiDB-lite"/>
    </source>
</evidence>
<dbReference type="PANTHER" id="PTHR34219">
    <property type="entry name" value="IRON-REGULATED INNER MEMBRANE PROTEIN-RELATED"/>
    <property type="match status" value="1"/>
</dbReference>
<keyword evidence="2" id="KW-0472">Membrane</keyword>
<accession>A0AAE9ZZ91</accession>
<feature type="region of interest" description="Disordered" evidence="1">
    <location>
        <begin position="354"/>
        <end position="376"/>
    </location>
</feature>
<gene>
    <name evidence="3" type="ORF">PXH66_01375</name>
</gene>
<evidence type="ECO:0000313" key="3">
    <source>
        <dbReference type="EMBL" id="WED65498.1"/>
    </source>
</evidence>
<evidence type="ECO:0000256" key="2">
    <source>
        <dbReference type="SAM" id="Phobius"/>
    </source>
</evidence>
<dbReference type="PANTHER" id="PTHR34219:SF8">
    <property type="entry name" value="PEPSY DOMAIN-CONTAINING PROTEIN"/>
    <property type="match status" value="1"/>
</dbReference>
<feature type="transmembrane region" description="Helical" evidence="2">
    <location>
        <begin position="139"/>
        <end position="166"/>
    </location>
</feature>
<protein>
    <submittedName>
        <fullName evidence="3">PepSY-associated TM helix domain-containing protein</fullName>
    </submittedName>
</protein>
<sequence length="376" mass="42576">MRKRIWQLHSWLGLCAGLGLVIIGLTGSVLVFHRDIARFTKPEIVLRPSPLDAPRLPLSGLIAAVEQAHPDYWVRGWLLYHGEERRDVAYVTPHADSAAWYLLHVDPATGDISGPPVALHDTLYGWFIDLHYTFFADHIGLAITAVLAVGFIFLSLTGLYLHRAFFKTVFRLRWRQSWRLFSSDLHKAVGIASLPFNLLLGFTGAYWNIAHLAEELSHEHEEAEVWTAYEGRLDRLDELPALAETTWPGYAFNYVYLPTAEDRQFYVFGQTPENHPFRSRYGSALWFDAASLEINYRQDVRTAGWWARIVDAFEPLHFGDFGGLVSKILWCLAGLAPGLLTLSGALIWFQRRRRRPPPARPAPPRPAPLTAAASGR</sequence>
<evidence type="ECO:0000313" key="4">
    <source>
        <dbReference type="Proteomes" id="UP001218638"/>
    </source>
</evidence>
<dbReference type="KEGG" id="slom:PXH66_01375"/>
<dbReference type="EMBL" id="CP119075">
    <property type="protein sequence ID" value="WED65498.1"/>
    <property type="molecule type" value="Genomic_DNA"/>
</dbReference>
<feature type="transmembrane region" description="Helical" evidence="2">
    <location>
        <begin position="12"/>
        <end position="32"/>
    </location>
</feature>
<feature type="compositionally biased region" description="Pro residues" evidence="1">
    <location>
        <begin position="358"/>
        <end position="367"/>
    </location>
</feature>
<feature type="transmembrane region" description="Helical" evidence="2">
    <location>
        <begin position="327"/>
        <end position="349"/>
    </location>
</feature>
<proteinExistence type="predicted"/>
<dbReference type="Proteomes" id="UP001218638">
    <property type="component" value="Chromosome"/>
</dbReference>
<keyword evidence="4" id="KW-1185">Reference proteome</keyword>
<keyword evidence="2" id="KW-1133">Transmembrane helix</keyword>
<dbReference type="RefSeq" id="WP_330928704.1">
    <property type="nucleotide sequence ID" value="NZ_CP119075.1"/>
</dbReference>
<dbReference type="AlphaFoldDB" id="A0AAE9ZZ91"/>
<dbReference type="Pfam" id="PF03929">
    <property type="entry name" value="PepSY_TM"/>
    <property type="match status" value="1"/>
</dbReference>
<reference evidence="3" key="1">
    <citation type="submission" date="2023-03" db="EMBL/GenBank/DDBJ databases">
        <title>Lomoglobus Profundus gen. nov., sp. nov., a novel member of the phylum Verrucomicrobia, isolated from deep-marine sediment of South China Sea.</title>
        <authorList>
            <person name="Ahmad T."/>
            <person name="Ishaq S.E."/>
            <person name="Wang F."/>
        </authorList>
    </citation>
    <scope>NUCLEOTIDE SEQUENCE</scope>
    <source>
        <strain evidence="3">LMO-M01</strain>
    </source>
</reference>
<dbReference type="InterPro" id="IPR005625">
    <property type="entry name" value="PepSY-ass_TM"/>
</dbReference>
<name>A0AAE9ZZ91_9BACT</name>